<dbReference type="OrthoDB" id="10006939at2"/>
<dbReference type="RefSeq" id="WP_109718098.1">
    <property type="nucleotide sequence ID" value="NZ_QGHF01000011.1"/>
</dbReference>
<protein>
    <recommendedName>
        <fullName evidence="3">PLD phosphodiesterase domain-containing protein</fullName>
    </recommendedName>
</protein>
<dbReference type="Proteomes" id="UP000245981">
    <property type="component" value="Unassembled WGS sequence"/>
</dbReference>
<reference evidence="1 2" key="1">
    <citation type="submission" date="2018-05" db="EMBL/GenBank/DDBJ databases">
        <title>Genomic Encyclopedia of Type Strains, Phase IV (KMG-V): Genome sequencing to study the core and pangenomes of soil and plant-associated prokaryotes.</title>
        <authorList>
            <person name="Whitman W."/>
        </authorList>
    </citation>
    <scope>NUCLEOTIDE SEQUENCE [LARGE SCALE GENOMIC DNA]</scope>
    <source>
        <strain evidence="1 2">PNA 200-10</strain>
    </source>
</reference>
<evidence type="ECO:0008006" key="3">
    <source>
        <dbReference type="Google" id="ProtNLM"/>
    </source>
</evidence>
<accession>A0A2V2BFI8</accession>
<proteinExistence type="predicted"/>
<dbReference type="AlphaFoldDB" id="A0A2V2BFI8"/>
<evidence type="ECO:0000313" key="1">
    <source>
        <dbReference type="EMBL" id="PWK94296.1"/>
    </source>
</evidence>
<comment type="caution">
    <text evidence="1">The sequence shown here is derived from an EMBL/GenBank/DDBJ whole genome shotgun (WGS) entry which is preliminary data.</text>
</comment>
<gene>
    <name evidence="1" type="ORF">C7431_11131</name>
</gene>
<sequence>MSYGDLLYLGGMDDFFRHQGRYPFYEKIEITEDIKLKNIFFRHKCLSLMETIGVGEKNKHLASPEEISIITYRPGRKFSSDVINIIKRMSSDNCVNLAFNYSVNKEFKYKDEVRVGLKKAKIDDLILAFKGIFEANPHLTLNVIASNSVHIKGLQVDDHFYTGSMNFSSTADSVAEYNKSGDDSFFNHELILHFGSGGRYLAGEVLKKIGETEGAVKFTMTGKNYQKLLYEKILPLRKVTNLIADDKEIARKMKALRENIGNTNSLIRLSINSYLNEGFISFFRHEFHIFSESYFYYQDAETVFNFFTEEGAAEKFINFQIEINLHNIMPLHSGREDEDEDEDEDEKSYDDVKESLIYITQEKIDEHLSSLIMSESEIKKNIFNEYQGSFYDDGESPGDSWEIHSDNESEVEMEKNRAVVFTFIECLIEELCEFLCKDNNYKKSFFSK</sequence>
<evidence type="ECO:0000313" key="2">
    <source>
        <dbReference type="Proteomes" id="UP000245981"/>
    </source>
</evidence>
<name>A0A2V2BFI8_9GAMM</name>
<dbReference type="EMBL" id="QGHF01000011">
    <property type="protein sequence ID" value="PWK94296.1"/>
    <property type="molecule type" value="Genomic_DNA"/>
</dbReference>
<organism evidence="1 2">
    <name type="scientific">Pantoea allii</name>
    <dbReference type="NCBI Taxonomy" id="574096"/>
    <lineage>
        <taxon>Bacteria</taxon>
        <taxon>Pseudomonadati</taxon>
        <taxon>Pseudomonadota</taxon>
        <taxon>Gammaproteobacteria</taxon>
        <taxon>Enterobacterales</taxon>
        <taxon>Erwiniaceae</taxon>
        <taxon>Pantoea</taxon>
    </lineage>
</organism>